<dbReference type="AlphaFoldDB" id="A0A0F3GNC0"/>
<dbReference type="EMBL" id="LACI01001900">
    <property type="protein sequence ID" value="KJU83430.1"/>
    <property type="molecule type" value="Genomic_DNA"/>
</dbReference>
<dbReference type="Proteomes" id="UP000033423">
    <property type="component" value="Unassembled WGS sequence"/>
</dbReference>
<sequence>MRSTIKSTTFPIDTVIALRLSPSARLSVLLLRALTNLGIMAVATLSIAPPIFNTPSHNALTTGRAILKYWSNFKPVNVALRASTILLTPVLIKLIASFTVFTALVKKPFTSTAPI</sequence>
<keyword evidence="1" id="KW-0812">Transmembrane</keyword>
<feature type="transmembrane region" description="Helical" evidence="1">
    <location>
        <begin position="78"/>
        <end position="105"/>
    </location>
</feature>
<accession>A0A0F3GNC0</accession>
<reference evidence="2 3" key="1">
    <citation type="submission" date="2015-02" db="EMBL/GenBank/DDBJ databases">
        <title>Single-cell genomics of uncultivated deep-branching MTB reveals a conserved set of magnetosome genes.</title>
        <authorList>
            <person name="Kolinko S."/>
            <person name="Richter M."/>
            <person name="Glockner F.O."/>
            <person name="Brachmann A."/>
            <person name="Schuler D."/>
        </authorList>
    </citation>
    <scope>NUCLEOTIDE SEQUENCE [LARGE SCALE GENOMIC DNA]</scope>
    <source>
        <strain evidence="2">TM-1</strain>
    </source>
</reference>
<evidence type="ECO:0000256" key="1">
    <source>
        <dbReference type="SAM" id="Phobius"/>
    </source>
</evidence>
<keyword evidence="3" id="KW-1185">Reference proteome</keyword>
<name>A0A0F3GNC0_9BACT</name>
<keyword evidence="1" id="KW-0472">Membrane</keyword>
<protein>
    <submittedName>
        <fullName evidence="2">Membrane protein</fullName>
    </submittedName>
</protein>
<evidence type="ECO:0000313" key="2">
    <source>
        <dbReference type="EMBL" id="KJU83430.1"/>
    </source>
</evidence>
<keyword evidence="1" id="KW-1133">Transmembrane helix</keyword>
<organism evidence="2 3">
    <name type="scientific">Candidatus Magnetobacterium bavaricum</name>
    <dbReference type="NCBI Taxonomy" id="29290"/>
    <lineage>
        <taxon>Bacteria</taxon>
        <taxon>Pseudomonadati</taxon>
        <taxon>Nitrospirota</taxon>
        <taxon>Thermodesulfovibrionia</taxon>
        <taxon>Thermodesulfovibrionales</taxon>
        <taxon>Candidatus Magnetobacteriaceae</taxon>
        <taxon>Candidatus Magnetobacterium</taxon>
    </lineage>
</organism>
<comment type="caution">
    <text evidence="2">The sequence shown here is derived from an EMBL/GenBank/DDBJ whole genome shotgun (WGS) entry which is preliminary data.</text>
</comment>
<proteinExistence type="predicted"/>
<gene>
    <name evidence="2" type="ORF">MBAV_004376</name>
</gene>
<evidence type="ECO:0000313" key="3">
    <source>
        <dbReference type="Proteomes" id="UP000033423"/>
    </source>
</evidence>
<feature type="transmembrane region" description="Helical" evidence="1">
    <location>
        <begin position="29"/>
        <end position="52"/>
    </location>
</feature>